<dbReference type="OrthoDB" id="6159421at2759"/>
<feature type="compositionally biased region" description="Low complexity" evidence="1">
    <location>
        <begin position="380"/>
        <end position="394"/>
    </location>
</feature>
<sequence length="497" mass="55371">MPIVNIGTGENLFNALDKCLSSKSITWSNAIGFASDICNVMKGKSNSVLSRIPQYNLTIWICHLANLCCSAGVKEIQIPVDEMIVDIFYPFHLRANKNTETCIYQMVVSAKDCVKDTSSLPALLSYSKSHEQVEKPGIVKKIAQLLPHPEVKLYFLFLEFILAPMNEFNTAFQALSSDISFLRGKFRQQGYYKQTAESADRLNTVRDLQNRISRTYARTTPYNRNTTADRRPSTENEPPTKLKKINTLSCQTSCRKECNSYKTYNRRRRTNHHNVIVSQSDKECSYEGIAQTVGGADKPNHGHETDTKAAYRKVEYLKDKKDTKRTNASVAGQEIESLAEFDANDIPILEKILSLTSNSEKGDSLECLPSVLMPMPVEQSLPLPSSTPKSPSQLGSAERSEPVPTPGLYNGFTKSKTSACTAIKYLFLESVYSSTVVQSANYKCDEDGQPVTLVNISSVTGQLKKKLIFVVDHELSEAPASSVVRMLLVRLVNVLAF</sequence>
<organism evidence="2 3">
    <name type="scientific">Mytilus coruscus</name>
    <name type="common">Sea mussel</name>
    <dbReference type="NCBI Taxonomy" id="42192"/>
    <lineage>
        <taxon>Eukaryota</taxon>
        <taxon>Metazoa</taxon>
        <taxon>Spiralia</taxon>
        <taxon>Lophotrochozoa</taxon>
        <taxon>Mollusca</taxon>
        <taxon>Bivalvia</taxon>
        <taxon>Autobranchia</taxon>
        <taxon>Pteriomorphia</taxon>
        <taxon>Mytilida</taxon>
        <taxon>Mytiloidea</taxon>
        <taxon>Mytilidae</taxon>
        <taxon>Mytilinae</taxon>
        <taxon>Mytilus</taxon>
    </lineage>
</organism>
<evidence type="ECO:0000256" key="1">
    <source>
        <dbReference type="SAM" id="MobiDB-lite"/>
    </source>
</evidence>
<gene>
    <name evidence="2" type="ORF">MCOR_5483</name>
</gene>
<name>A0A6J8AAT5_MYTCO</name>
<dbReference type="PANTHER" id="PTHR37162">
    <property type="entry name" value="HAT FAMILY DIMERISATION DOMAINCONTAINING PROTEIN-RELATED"/>
    <property type="match status" value="1"/>
</dbReference>
<dbReference type="PANTHER" id="PTHR37162:SF10">
    <property type="entry name" value="DUF4371 DOMAIN-CONTAINING PROTEIN"/>
    <property type="match status" value="1"/>
</dbReference>
<feature type="compositionally biased region" description="Polar residues" evidence="1">
    <location>
        <begin position="217"/>
        <end position="226"/>
    </location>
</feature>
<feature type="region of interest" description="Disordered" evidence="1">
    <location>
        <begin position="378"/>
        <end position="406"/>
    </location>
</feature>
<protein>
    <submittedName>
        <fullName evidence="2">Uncharacterized protein</fullName>
    </submittedName>
</protein>
<evidence type="ECO:0000313" key="3">
    <source>
        <dbReference type="Proteomes" id="UP000507470"/>
    </source>
</evidence>
<dbReference type="Proteomes" id="UP000507470">
    <property type="component" value="Unassembled WGS sequence"/>
</dbReference>
<accession>A0A6J8AAT5</accession>
<proteinExistence type="predicted"/>
<feature type="compositionally biased region" description="Basic and acidic residues" evidence="1">
    <location>
        <begin position="227"/>
        <end position="240"/>
    </location>
</feature>
<keyword evidence="3" id="KW-1185">Reference proteome</keyword>
<feature type="region of interest" description="Disordered" evidence="1">
    <location>
        <begin position="217"/>
        <end position="243"/>
    </location>
</feature>
<evidence type="ECO:0000313" key="2">
    <source>
        <dbReference type="EMBL" id="CAC5364431.1"/>
    </source>
</evidence>
<dbReference type="EMBL" id="CACVKT020000984">
    <property type="protein sequence ID" value="CAC5364431.1"/>
    <property type="molecule type" value="Genomic_DNA"/>
</dbReference>
<dbReference type="AlphaFoldDB" id="A0A6J8AAT5"/>
<reference evidence="2 3" key="1">
    <citation type="submission" date="2020-06" db="EMBL/GenBank/DDBJ databases">
        <authorList>
            <person name="Li R."/>
            <person name="Bekaert M."/>
        </authorList>
    </citation>
    <scope>NUCLEOTIDE SEQUENCE [LARGE SCALE GENOMIC DNA]</scope>
    <source>
        <strain evidence="3">wild</strain>
    </source>
</reference>